<name>A0A8S3SSF2_MYTED</name>
<proteinExistence type="predicted"/>
<keyword evidence="2" id="KW-1185">Reference proteome</keyword>
<dbReference type="PANTHER" id="PTHR35378:SF1">
    <property type="entry name" value="C2H2-TYPE DOMAIN-CONTAINING PROTEIN"/>
    <property type="match status" value="1"/>
</dbReference>
<sequence length="177" mass="20087">MNLRPSEIYFTQSSISSIFGRRTSHRSKEIGDTLDDLAEGRISIRSIPKISVMKENGKWWTADNRRLWIFRYLEKLKKCTEIPVAIIFSIDSRKRSSTNGGTDVSICRGRSPGGFWHRKIESIKIPDKHNNKDVFTGLGVKHHANNQIGGTFSDNKILECNDVPIKPVEHNQGVHTA</sequence>
<dbReference type="AlphaFoldDB" id="A0A8S3SSF2"/>
<dbReference type="Proteomes" id="UP000683360">
    <property type="component" value="Unassembled WGS sequence"/>
</dbReference>
<protein>
    <submittedName>
        <fullName evidence="1">Uncharacterized protein</fullName>
    </submittedName>
</protein>
<accession>A0A8S3SSF2</accession>
<reference evidence="1" key="1">
    <citation type="submission" date="2021-03" db="EMBL/GenBank/DDBJ databases">
        <authorList>
            <person name="Bekaert M."/>
        </authorList>
    </citation>
    <scope>NUCLEOTIDE SEQUENCE</scope>
</reference>
<evidence type="ECO:0000313" key="1">
    <source>
        <dbReference type="EMBL" id="CAG2219457.1"/>
    </source>
</evidence>
<dbReference type="OrthoDB" id="449340at2759"/>
<gene>
    <name evidence="1" type="ORF">MEDL_32964</name>
</gene>
<dbReference type="PANTHER" id="PTHR35378">
    <property type="entry name" value="UNNAMED PRODUCT"/>
    <property type="match status" value="1"/>
</dbReference>
<dbReference type="EMBL" id="CAJPWZ010001630">
    <property type="protein sequence ID" value="CAG2219457.1"/>
    <property type="molecule type" value="Genomic_DNA"/>
</dbReference>
<organism evidence="1 2">
    <name type="scientific">Mytilus edulis</name>
    <name type="common">Blue mussel</name>
    <dbReference type="NCBI Taxonomy" id="6550"/>
    <lineage>
        <taxon>Eukaryota</taxon>
        <taxon>Metazoa</taxon>
        <taxon>Spiralia</taxon>
        <taxon>Lophotrochozoa</taxon>
        <taxon>Mollusca</taxon>
        <taxon>Bivalvia</taxon>
        <taxon>Autobranchia</taxon>
        <taxon>Pteriomorphia</taxon>
        <taxon>Mytilida</taxon>
        <taxon>Mytiloidea</taxon>
        <taxon>Mytilidae</taxon>
        <taxon>Mytilinae</taxon>
        <taxon>Mytilus</taxon>
    </lineage>
</organism>
<evidence type="ECO:0000313" key="2">
    <source>
        <dbReference type="Proteomes" id="UP000683360"/>
    </source>
</evidence>
<comment type="caution">
    <text evidence="1">The sequence shown here is derived from an EMBL/GenBank/DDBJ whole genome shotgun (WGS) entry which is preliminary data.</text>
</comment>